<keyword evidence="3" id="KW-1185">Reference proteome</keyword>
<dbReference type="Proteomes" id="UP000738349">
    <property type="component" value="Unassembled WGS sequence"/>
</dbReference>
<name>A0A9P9JQL1_9HYPO</name>
<proteinExistence type="predicted"/>
<protein>
    <submittedName>
        <fullName evidence="2">Uncharacterized protein</fullName>
    </submittedName>
</protein>
<keyword evidence="1" id="KW-1133">Transmembrane helix</keyword>
<dbReference type="EMBL" id="JAGMUV010000001">
    <property type="protein sequence ID" value="KAH7175438.1"/>
    <property type="molecule type" value="Genomic_DNA"/>
</dbReference>
<keyword evidence="1" id="KW-0812">Transmembrane</keyword>
<reference evidence="2" key="1">
    <citation type="journal article" date="2021" name="Nat. Commun.">
        <title>Genetic determinants of endophytism in the Arabidopsis root mycobiome.</title>
        <authorList>
            <person name="Mesny F."/>
            <person name="Miyauchi S."/>
            <person name="Thiergart T."/>
            <person name="Pickel B."/>
            <person name="Atanasova L."/>
            <person name="Karlsson M."/>
            <person name="Huettel B."/>
            <person name="Barry K.W."/>
            <person name="Haridas S."/>
            <person name="Chen C."/>
            <person name="Bauer D."/>
            <person name="Andreopoulos W."/>
            <person name="Pangilinan J."/>
            <person name="LaButti K."/>
            <person name="Riley R."/>
            <person name="Lipzen A."/>
            <person name="Clum A."/>
            <person name="Drula E."/>
            <person name="Henrissat B."/>
            <person name="Kohler A."/>
            <person name="Grigoriev I.V."/>
            <person name="Martin F.M."/>
            <person name="Hacquard S."/>
        </authorList>
    </citation>
    <scope>NUCLEOTIDE SEQUENCE</scope>
    <source>
        <strain evidence="2">MPI-CAGE-AT-0147</strain>
    </source>
</reference>
<feature type="transmembrane region" description="Helical" evidence="1">
    <location>
        <begin position="17"/>
        <end position="44"/>
    </location>
</feature>
<organism evidence="2 3">
    <name type="scientific">Dactylonectria macrodidyma</name>
    <dbReference type="NCBI Taxonomy" id="307937"/>
    <lineage>
        <taxon>Eukaryota</taxon>
        <taxon>Fungi</taxon>
        <taxon>Dikarya</taxon>
        <taxon>Ascomycota</taxon>
        <taxon>Pezizomycotina</taxon>
        <taxon>Sordariomycetes</taxon>
        <taxon>Hypocreomycetidae</taxon>
        <taxon>Hypocreales</taxon>
        <taxon>Nectriaceae</taxon>
        <taxon>Dactylonectria</taxon>
    </lineage>
</organism>
<feature type="transmembrane region" description="Helical" evidence="1">
    <location>
        <begin position="64"/>
        <end position="83"/>
    </location>
</feature>
<dbReference type="OrthoDB" id="2561686at2759"/>
<keyword evidence="1" id="KW-0472">Membrane</keyword>
<accession>A0A9P9JQL1</accession>
<sequence length="99" mass="10201">MAITSAISDFIKSIYELLISIISTAYAVVSSAVNAILGFITGIFTLVGDVVKGMVDVAGGVGKFVAGNAVLITIGALAAFAYVRFTVQGRQLAEGKKTQ</sequence>
<evidence type="ECO:0000256" key="1">
    <source>
        <dbReference type="SAM" id="Phobius"/>
    </source>
</evidence>
<comment type="caution">
    <text evidence="2">The sequence shown here is derived from an EMBL/GenBank/DDBJ whole genome shotgun (WGS) entry which is preliminary data.</text>
</comment>
<dbReference type="AlphaFoldDB" id="A0A9P9JQL1"/>
<gene>
    <name evidence="2" type="ORF">EDB81DRAFT_4121</name>
</gene>
<evidence type="ECO:0000313" key="2">
    <source>
        <dbReference type="EMBL" id="KAH7175438.1"/>
    </source>
</evidence>
<evidence type="ECO:0000313" key="3">
    <source>
        <dbReference type="Proteomes" id="UP000738349"/>
    </source>
</evidence>